<keyword evidence="3 6" id="KW-0812">Transmembrane</keyword>
<dbReference type="PANTHER" id="PTHR48020:SF49">
    <property type="entry name" value="SUGAR TRANSPORTER"/>
    <property type="match status" value="1"/>
</dbReference>
<proteinExistence type="predicted"/>
<evidence type="ECO:0000313" key="8">
    <source>
        <dbReference type="EMBL" id="CAH8283983.1"/>
    </source>
</evidence>
<keyword evidence="4 6" id="KW-1133">Transmembrane helix</keyword>
<keyword evidence="9" id="KW-1185">Reference proteome</keyword>
<evidence type="ECO:0000256" key="3">
    <source>
        <dbReference type="ARBA" id="ARBA00022692"/>
    </source>
</evidence>
<comment type="subcellular location">
    <subcellularLocation>
        <location evidence="1">Membrane</location>
        <topology evidence="1">Multi-pass membrane protein</topology>
    </subcellularLocation>
</comment>
<evidence type="ECO:0000256" key="4">
    <source>
        <dbReference type="ARBA" id="ARBA00022989"/>
    </source>
</evidence>
<dbReference type="InterPro" id="IPR020846">
    <property type="entry name" value="MFS_dom"/>
</dbReference>
<protein>
    <recommendedName>
        <fullName evidence="7">Major facilitator superfamily (MFS) profile domain-containing protein</fullName>
    </recommendedName>
</protein>
<feature type="transmembrane region" description="Helical" evidence="6">
    <location>
        <begin position="120"/>
        <end position="141"/>
    </location>
</feature>
<organism evidence="8 9">
    <name type="scientific">Eruca vesicaria subsp. sativa</name>
    <name type="common">Garden rocket</name>
    <name type="synonym">Eruca sativa</name>
    <dbReference type="NCBI Taxonomy" id="29727"/>
    <lineage>
        <taxon>Eukaryota</taxon>
        <taxon>Viridiplantae</taxon>
        <taxon>Streptophyta</taxon>
        <taxon>Embryophyta</taxon>
        <taxon>Tracheophyta</taxon>
        <taxon>Spermatophyta</taxon>
        <taxon>Magnoliopsida</taxon>
        <taxon>eudicotyledons</taxon>
        <taxon>Gunneridae</taxon>
        <taxon>Pentapetalae</taxon>
        <taxon>rosids</taxon>
        <taxon>malvids</taxon>
        <taxon>Brassicales</taxon>
        <taxon>Brassicaceae</taxon>
        <taxon>Brassiceae</taxon>
        <taxon>Eruca</taxon>
    </lineage>
</organism>
<evidence type="ECO:0000256" key="1">
    <source>
        <dbReference type="ARBA" id="ARBA00004141"/>
    </source>
</evidence>
<evidence type="ECO:0000256" key="2">
    <source>
        <dbReference type="ARBA" id="ARBA00022448"/>
    </source>
</evidence>
<feature type="transmembrane region" description="Helical" evidence="6">
    <location>
        <begin position="21"/>
        <end position="45"/>
    </location>
</feature>
<evidence type="ECO:0000313" key="9">
    <source>
        <dbReference type="Proteomes" id="UP001642260"/>
    </source>
</evidence>
<dbReference type="PROSITE" id="PS50850">
    <property type="entry name" value="MFS"/>
    <property type="match status" value="1"/>
</dbReference>
<feature type="domain" description="Major facilitator superfamily (MFS) profile" evidence="7">
    <location>
        <begin position="1"/>
        <end position="146"/>
    </location>
</feature>
<dbReference type="InterPro" id="IPR005828">
    <property type="entry name" value="MFS_sugar_transport-like"/>
</dbReference>
<dbReference type="AlphaFoldDB" id="A0ABC8INB1"/>
<dbReference type="PANTHER" id="PTHR48020">
    <property type="entry name" value="PROTON MYO-INOSITOL COTRANSPORTER"/>
    <property type="match status" value="1"/>
</dbReference>
<evidence type="ECO:0000259" key="7">
    <source>
        <dbReference type="PROSITE" id="PS50850"/>
    </source>
</evidence>
<dbReference type="InterPro" id="IPR050814">
    <property type="entry name" value="Myo-inositol_Transporter"/>
</dbReference>
<dbReference type="EMBL" id="CAKOAT010016670">
    <property type="protein sequence ID" value="CAH8283983.1"/>
    <property type="molecule type" value="Genomic_DNA"/>
</dbReference>
<dbReference type="Proteomes" id="UP001642260">
    <property type="component" value="Unassembled WGS sequence"/>
</dbReference>
<dbReference type="InterPro" id="IPR036259">
    <property type="entry name" value="MFS_trans_sf"/>
</dbReference>
<reference evidence="8 9" key="1">
    <citation type="submission" date="2022-03" db="EMBL/GenBank/DDBJ databases">
        <authorList>
            <person name="Macdonald S."/>
            <person name="Ahmed S."/>
            <person name="Newling K."/>
        </authorList>
    </citation>
    <scope>NUCLEOTIDE SEQUENCE [LARGE SCALE GENOMIC DNA]</scope>
</reference>
<dbReference type="Pfam" id="PF00083">
    <property type="entry name" value="Sugar_tr"/>
    <property type="match status" value="1"/>
</dbReference>
<accession>A0ABC8INB1</accession>
<dbReference type="GO" id="GO:0016020">
    <property type="term" value="C:membrane"/>
    <property type="evidence" value="ECO:0007669"/>
    <property type="project" value="UniProtKB-SubCell"/>
</dbReference>
<name>A0ABC8INB1_ERUVS</name>
<dbReference type="PRINTS" id="PR00171">
    <property type="entry name" value="SUGRTRNSPORT"/>
</dbReference>
<dbReference type="InterPro" id="IPR003663">
    <property type="entry name" value="Sugar/inositol_transpt"/>
</dbReference>
<keyword evidence="2" id="KW-0813">Transport</keyword>
<dbReference type="SUPFAM" id="SSF103473">
    <property type="entry name" value="MFS general substrate transporter"/>
    <property type="match status" value="1"/>
</dbReference>
<feature type="transmembrane region" description="Helical" evidence="6">
    <location>
        <begin position="57"/>
        <end position="82"/>
    </location>
</feature>
<sequence length="146" mass="16146">MTSSWKLSLLGDLCGRSVRHRALILTSMGGMFLSLIAVGTSLIVIDRNPRQTLKWAIGLSVTMVMTFVATFSIGAGPLTWVYCSEIFPVRLRDQEESLRVKLNRLMSGIIRMTFLSLSKVLTISGAFLLFAGVAATAWVFFSQYAF</sequence>
<comment type="caution">
    <text evidence="8">The sequence shown here is derived from an EMBL/GenBank/DDBJ whole genome shotgun (WGS) entry which is preliminary data.</text>
</comment>
<dbReference type="Gene3D" id="1.20.1250.20">
    <property type="entry name" value="MFS general substrate transporter like domains"/>
    <property type="match status" value="1"/>
</dbReference>
<keyword evidence="5 6" id="KW-0472">Membrane</keyword>
<evidence type="ECO:0000256" key="6">
    <source>
        <dbReference type="SAM" id="Phobius"/>
    </source>
</evidence>
<evidence type="ECO:0000256" key="5">
    <source>
        <dbReference type="ARBA" id="ARBA00023136"/>
    </source>
</evidence>
<gene>
    <name evidence="8" type="ORF">ERUC_LOCUS719</name>
</gene>